<organism evidence="4 5">
    <name type="scientific">Phenylobacterium hankyongense</name>
    <dbReference type="NCBI Taxonomy" id="1813876"/>
    <lineage>
        <taxon>Bacteria</taxon>
        <taxon>Pseudomonadati</taxon>
        <taxon>Pseudomonadota</taxon>
        <taxon>Alphaproteobacteria</taxon>
        <taxon>Caulobacterales</taxon>
        <taxon>Caulobacteraceae</taxon>
        <taxon>Phenylobacterium</taxon>
    </lineage>
</organism>
<dbReference type="AlphaFoldDB" id="A0A328AZC2"/>
<dbReference type="InterPro" id="IPR006680">
    <property type="entry name" value="Amidohydro-rel"/>
</dbReference>
<name>A0A328AZC2_9CAUL</name>
<dbReference type="EMBL" id="QFYP01000001">
    <property type="protein sequence ID" value="RAK60273.1"/>
    <property type="molecule type" value="Genomic_DNA"/>
</dbReference>
<sequence>MSPVLIRDATVLTMRGGADDVIRGDILVEGDRIAAVGAGLSDADAEVVDGRRMIVMPGLVNAHMHTWQTALRSISSNWTFPEYARWMHAGLATRFRPRDIHIATLVGALNQLDCGATTLVDWCHNNPTPDHTDAAIAALRASGIRAAFLHGTPKPDPRPGEPPYWETPHPRREIERLRVELQPDAGMISLGLAVLGPHYATLEVTLQDFRLAQEFGLIASMHQGGGPPRNPEGWARLEAEGLLNRLVNIVHGNDLSDAQIERFVALDVRFTVTPESELISGHGHPIIGRLRDLGARASIGADIESAHSGDMLTAARTALTHQRALDNIEARARGTFGGKARLSARDALAWITVEGARMLGQEDRIGSIAVGKQADLVLIRADALNLQPIHDPISSVVMQSNPSNIDSVMVAGAWRKRHGRLLRDDLAALVEELGESGRRISREVGLQPADLH</sequence>
<dbReference type="RefSeq" id="WP_111457566.1">
    <property type="nucleotide sequence ID" value="NZ_QFYP01000001.1"/>
</dbReference>
<protein>
    <submittedName>
        <fullName evidence="4">Cytosine deaminase</fullName>
    </submittedName>
</protein>
<keyword evidence="5" id="KW-1185">Reference proteome</keyword>
<dbReference type="NCBIfam" id="NF006056">
    <property type="entry name" value="PRK08204.1"/>
    <property type="match status" value="1"/>
</dbReference>
<dbReference type="SUPFAM" id="SSF51556">
    <property type="entry name" value="Metallo-dependent hydrolases"/>
    <property type="match status" value="1"/>
</dbReference>
<proteinExistence type="inferred from homology"/>
<gene>
    <name evidence="4" type="ORF">DJ021_10880</name>
</gene>
<accession>A0A328AZC2</accession>
<dbReference type="InterPro" id="IPR032466">
    <property type="entry name" value="Metal_Hydrolase"/>
</dbReference>
<dbReference type="InterPro" id="IPR011059">
    <property type="entry name" value="Metal-dep_hydrolase_composite"/>
</dbReference>
<evidence type="ECO:0000259" key="3">
    <source>
        <dbReference type="Pfam" id="PF01979"/>
    </source>
</evidence>
<dbReference type="GO" id="GO:0016810">
    <property type="term" value="F:hydrolase activity, acting on carbon-nitrogen (but not peptide) bonds"/>
    <property type="evidence" value="ECO:0007669"/>
    <property type="project" value="InterPro"/>
</dbReference>
<dbReference type="PANTHER" id="PTHR43794:SF11">
    <property type="entry name" value="AMIDOHYDROLASE-RELATED DOMAIN-CONTAINING PROTEIN"/>
    <property type="match status" value="1"/>
</dbReference>
<feature type="domain" description="Amidohydrolase-related" evidence="3">
    <location>
        <begin position="54"/>
        <end position="413"/>
    </location>
</feature>
<reference evidence="5" key="1">
    <citation type="submission" date="2018-05" db="EMBL/GenBank/DDBJ databases">
        <authorList>
            <person name="Li X."/>
        </authorList>
    </citation>
    <scope>NUCLEOTIDE SEQUENCE [LARGE SCALE GENOMIC DNA]</scope>
    <source>
        <strain evidence="5">HKS-05</strain>
    </source>
</reference>
<evidence type="ECO:0000313" key="5">
    <source>
        <dbReference type="Proteomes" id="UP000249842"/>
    </source>
</evidence>
<dbReference type="OrthoDB" id="9766983at2"/>
<dbReference type="InterPro" id="IPR050287">
    <property type="entry name" value="MTA/SAH_deaminase"/>
</dbReference>
<dbReference type="Pfam" id="PF01979">
    <property type="entry name" value="Amidohydro_1"/>
    <property type="match status" value="1"/>
</dbReference>
<evidence type="ECO:0000256" key="2">
    <source>
        <dbReference type="ARBA" id="ARBA00022801"/>
    </source>
</evidence>
<dbReference type="Proteomes" id="UP000249842">
    <property type="component" value="Unassembled WGS sequence"/>
</dbReference>
<dbReference type="PANTHER" id="PTHR43794">
    <property type="entry name" value="AMINOHYDROLASE SSNA-RELATED"/>
    <property type="match status" value="1"/>
</dbReference>
<comment type="caution">
    <text evidence="4">The sequence shown here is derived from an EMBL/GenBank/DDBJ whole genome shotgun (WGS) entry which is preliminary data.</text>
</comment>
<evidence type="ECO:0000313" key="4">
    <source>
        <dbReference type="EMBL" id="RAK60273.1"/>
    </source>
</evidence>
<keyword evidence="2" id="KW-0378">Hydrolase</keyword>
<evidence type="ECO:0000256" key="1">
    <source>
        <dbReference type="ARBA" id="ARBA00006745"/>
    </source>
</evidence>
<dbReference type="Gene3D" id="2.30.40.10">
    <property type="entry name" value="Urease, subunit C, domain 1"/>
    <property type="match status" value="1"/>
</dbReference>
<dbReference type="Gene3D" id="3.20.20.140">
    <property type="entry name" value="Metal-dependent hydrolases"/>
    <property type="match status" value="1"/>
</dbReference>
<dbReference type="SUPFAM" id="SSF51338">
    <property type="entry name" value="Composite domain of metallo-dependent hydrolases"/>
    <property type="match status" value="1"/>
</dbReference>
<comment type="similarity">
    <text evidence="1">Belongs to the metallo-dependent hydrolases superfamily. ATZ/TRZ family.</text>
</comment>